<dbReference type="EMBL" id="BAABHK010000020">
    <property type="protein sequence ID" value="GAA4637717.1"/>
    <property type="molecule type" value="Genomic_DNA"/>
</dbReference>
<protein>
    <recommendedName>
        <fullName evidence="3">MbtH-like domain-containing protein</fullName>
    </recommendedName>
</protein>
<organism evidence="1 2">
    <name type="scientific">Actinoallomurus vinaceus</name>
    <dbReference type="NCBI Taxonomy" id="1080074"/>
    <lineage>
        <taxon>Bacteria</taxon>
        <taxon>Bacillati</taxon>
        <taxon>Actinomycetota</taxon>
        <taxon>Actinomycetes</taxon>
        <taxon>Streptosporangiales</taxon>
        <taxon>Thermomonosporaceae</taxon>
        <taxon>Actinoallomurus</taxon>
    </lineage>
</organism>
<evidence type="ECO:0000313" key="2">
    <source>
        <dbReference type="Proteomes" id="UP001501442"/>
    </source>
</evidence>
<reference evidence="2" key="1">
    <citation type="journal article" date="2019" name="Int. J. Syst. Evol. Microbiol.">
        <title>The Global Catalogue of Microorganisms (GCM) 10K type strain sequencing project: providing services to taxonomists for standard genome sequencing and annotation.</title>
        <authorList>
            <consortium name="The Broad Institute Genomics Platform"/>
            <consortium name="The Broad Institute Genome Sequencing Center for Infectious Disease"/>
            <person name="Wu L."/>
            <person name="Ma J."/>
        </authorList>
    </citation>
    <scope>NUCLEOTIDE SEQUENCE [LARGE SCALE GENOMIC DNA]</scope>
    <source>
        <strain evidence="2">JCM 17939</strain>
    </source>
</reference>
<name>A0ABP8UQH5_9ACTN</name>
<gene>
    <name evidence="1" type="ORF">GCM10023196_092640</name>
</gene>
<comment type="caution">
    <text evidence="1">The sequence shown here is derived from an EMBL/GenBank/DDBJ whole genome shotgun (WGS) entry which is preliminary data.</text>
</comment>
<evidence type="ECO:0000313" key="1">
    <source>
        <dbReference type="EMBL" id="GAA4637717.1"/>
    </source>
</evidence>
<keyword evidence="2" id="KW-1185">Reference proteome</keyword>
<sequence length="72" mass="7913">MMSDARPALSVHGGPVDPRVWISVSACGEFFEWCPRSEDRLPATDPETAAERIAAHLRPDVDRHATPAERSS</sequence>
<proteinExistence type="predicted"/>
<evidence type="ECO:0008006" key="3">
    <source>
        <dbReference type="Google" id="ProtNLM"/>
    </source>
</evidence>
<accession>A0ABP8UQH5</accession>
<dbReference type="Proteomes" id="UP001501442">
    <property type="component" value="Unassembled WGS sequence"/>
</dbReference>